<name>A0ABS4H6G7_9BACL</name>
<dbReference type="Proteomes" id="UP001519273">
    <property type="component" value="Unassembled WGS sequence"/>
</dbReference>
<comment type="caution">
    <text evidence="1">The sequence shown here is derived from an EMBL/GenBank/DDBJ whole genome shotgun (WGS) entry which is preliminary data.</text>
</comment>
<evidence type="ECO:0000313" key="1">
    <source>
        <dbReference type="EMBL" id="MBP1938129.1"/>
    </source>
</evidence>
<proteinExistence type="predicted"/>
<protein>
    <recommendedName>
        <fullName evidence="3">Phage protein</fullName>
    </recommendedName>
</protein>
<reference evidence="1 2" key="1">
    <citation type="submission" date="2021-03" db="EMBL/GenBank/DDBJ databases">
        <title>Genomic Encyclopedia of Type Strains, Phase IV (KMG-IV): sequencing the most valuable type-strain genomes for metagenomic binning, comparative biology and taxonomic classification.</title>
        <authorList>
            <person name="Goeker M."/>
        </authorList>
    </citation>
    <scope>NUCLEOTIDE SEQUENCE [LARGE SCALE GENOMIC DNA]</scope>
    <source>
        <strain evidence="1 2">DSM 23491</strain>
    </source>
</reference>
<gene>
    <name evidence="1" type="ORF">J2Z20_003048</name>
</gene>
<accession>A0ABS4H6G7</accession>
<keyword evidence="2" id="KW-1185">Reference proteome</keyword>
<organism evidence="1 2">
    <name type="scientific">Paenibacillus sediminis</name>
    <dbReference type="NCBI Taxonomy" id="664909"/>
    <lineage>
        <taxon>Bacteria</taxon>
        <taxon>Bacillati</taxon>
        <taxon>Bacillota</taxon>
        <taxon>Bacilli</taxon>
        <taxon>Bacillales</taxon>
        <taxon>Paenibacillaceae</taxon>
        <taxon>Paenibacillus</taxon>
    </lineage>
</organism>
<evidence type="ECO:0008006" key="3">
    <source>
        <dbReference type="Google" id="ProtNLM"/>
    </source>
</evidence>
<dbReference type="EMBL" id="JAGGKP010000011">
    <property type="protein sequence ID" value="MBP1938129.1"/>
    <property type="molecule type" value="Genomic_DNA"/>
</dbReference>
<dbReference type="RefSeq" id="WP_209852055.1">
    <property type="nucleotide sequence ID" value="NZ_CBCRVE010000004.1"/>
</dbReference>
<sequence length="110" mass="12912">MKLTKFPVTAPDGAEYRVTIREVESDMFTDYVTVKLQERRKRFGYRTIFQRDYYDGHGVYSATDPDLIGIATRVVIGYTAMMEENLRRSEARRAFTEWDGRITLNEEVTQ</sequence>
<evidence type="ECO:0000313" key="2">
    <source>
        <dbReference type="Proteomes" id="UP001519273"/>
    </source>
</evidence>